<dbReference type="Pfam" id="PF02116">
    <property type="entry name" value="STE2"/>
    <property type="match status" value="1"/>
</dbReference>
<dbReference type="Gene3D" id="1.10.287.920">
    <property type="entry name" value="Pheromone alpha factor receptor"/>
    <property type="match status" value="1"/>
</dbReference>
<dbReference type="PRINTS" id="PR00250">
    <property type="entry name" value="GPCRSTE2"/>
</dbReference>
<feature type="transmembrane region" description="Helical" evidence="1">
    <location>
        <begin position="237"/>
        <end position="259"/>
    </location>
</feature>
<dbReference type="PANTHER" id="PTHR28009">
    <property type="entry name" value="PHEROMONE ALPHA FACTOR RECEPTOR"/>
    <property type="match status" value="1"/>
</dbReference>
<gene>
    <name evidence="2" type="ORF">MPDQ_003501</name>
</gene>
<feature type="transmembrane region" description="Helical" evidence="1">
    <location>
        <begin position="156"/>
        <end position="180"/>
    </location>
</feature>
<reference evidence="2 3" key="1">
    <citation type="submission" date="2019-06" db="EMBL/GenBank/DDBJ databases">
        <title>Wine fermentation using esterase from Monascus purpureus.</title>
        <authorList>
            <person name="Geng C."/>
            <person name="Zhang Y."/>
        </authorList>
    </citation>
    <scope>NUCLEOTIDE SEQUENCE [LARGE SCALE GENOMIC DNA]</scope>
    <source>
        <strain evidence="2">HQ1</strain>
    </source>
</reference>
<keyword evidence="1" id="KW-0472">Membrane</keyword>
<feature type="transmembrane region" description="Helical" evidence="1">
    <location>
        <begin position="72"/>
        <end position="95"/>
    </location>
</feature>
<evidence type="ECO:0000313" key="2">
    <source>
        <dbReference type="EMBL" id="TQB75248.1"/>
    </source>
</evidence>
<dbReference type="GO" id="GO:0038038">
    <property type="term" value="C:G protein-coupled receptor homodimeric complex"/>
    <property type="evidence" value="ECO:0007669"/>
    <property type="project" value="TreeGrafter"/>
</dbReference>
<protein>
    <recommendedName>
        <fullName evidence="4">Pheromone alpha factor receptor</fullName>
    </recommendedName>
</protein>
<proteinExistence type="predicted"/>
<dbReference type="AlphaFoldDB" id="A0A507QZI8"/>
<evidence type="ECO:0000313" key="3">
    <source>
        <dbReference type="Proteomes" id="UP000319663"/>
    </source>
</evidence>
<dbReference type="EMBL" id="VIFY01000022">
    <property type="protein sequence ID" value="TQB75248.1"/>
    <property type="molecule type" value="Genomic_DNA"/>
</dbReference>
<keyword evidence="1" id="KW-1133">Transmembrane helix</keyword>
<dbReference type="InterPro" id="IPR000366">
    <property type="entry name" value="GPCR_STE2"/>
</dbReference>
<comment type="caution">
    <text evidence="2">The sequence shown here is derived from an EMBL/GenBank/DDBJ whole genome shotgun (WGS) entry which is preliminary data.</text>
</comment>
<dbReference type="OrthoDB" id="5402633at2759"/>
<dbReference type="InterPro" id="IPR027458">
    <property type="entry name" value="STE2_TM1-TM2_sf"/>
</dbReference>
<dbReference type="STRING" id="5098.A0A507QZI8"/>
<keyword evidence="1" id="KW-0812">Transmembrane</keyword>
<feature type="transmembrane region" description="Helical" evidence="1">
    <location>
        <begin position="200"/>
        <end position="217"/>
    </location>
</feature>
<evidence type="ECO:0008006" key="4">
    <source>
        <dbReference type="Google" id="ProtNLM"/>
    </source>
</evidence>
<name>A0A507QZI8_MONPU</name>
<feature type="transmembrane region" description="Helical" evidence="1">
    <location>
        <begin position="265"/>
        <end position="284"/>
    </location>
</feature>
<feature type="transmembrane region" description="Helical" evidence="1">
    <location>
        <begin position="42"/>
        <end position="60"/>
    </location>
</feature>
<accession>A0A507QZI8</accession>
<dbReference type="GO" id="GO:0004932">
    <property type="term" value="F:mating-type factor pheromone receptor activity"/>
    <property type="evidence" value="ECO:0007669"/>
    <property type="project" value="InterPro"/>
</dbReference>
<dbReference type="CDD" id="cd14939">
    <property type="entry name" value="7tmD_STE2"/>
    <property type="match status" value="1"/>
</dbReference>
<dbReference type="Proteomes" id="UP000319663">
    <property type="component" value="Unassembled WGS sequence"/>
</dbReference>
<keyword evidence="3" id="KW-1185">Reference proteome</keyword>
<evidence type="ECO:0000256" key="1">
    <source>
        <dbReference type="SAM" id="Phobius"/>
    </source>
</evidence>
<sequence>MSSPSFDPFTQNITFHDENGSPFDVPLTFLDSFCQFNLRMSINYAAQLGASIVFLVILFIMTRPEKRRCVIFWLNISALVFNVGRLFCQVLYYTGPWSEMYANLANDYSRVPSSAYANSIITVIISTILLICIEFSLVFQVHVLCTTLRRRYRLPLLVVSYLLVLVVIAFRIWLAVGNLINIMGSTYSWSLIPLQKVNTILITSTICFFSAVFVLKLGYAIRIRKKLGITDLGPMKVLFIMGFQTMLIPVIFVTVQYGVNDIPEISANSLTIIAISLPLSSLWAKHRLDSKLGKKSTLIPSTSGGSSYTFETTCFAARGAARPSDLEIGRGIAVARDVTVLSYKHNNGSGSTARNSGMAAREFI</sequence>
<dbReference type="PANTHER" id="PTHR28009:SF1">
    <property type="entry name" value="PHEROMONE ALPHA FACTOR RECEPTOR"/>
    <property type="match status" value="1"/>
</dbReference>
<feature type="transmembrane region" description="Helical" evidence="1">
    <location>
        <begin position="115"/>
        <end position="144"/>
    </location>
</feature>
<organism evidence="2 3">
    <name type="scientific">Monascus purpureus</name>
    <name type="common">Red mold</name>
    <name type="synonym">Monascus anka</name>
    <dbReference type="NCBI Taxonomy" id="5098"/>
    <lineage>
        <taxon>Eukaryota</taxon>
        <taxon>Fungi</taxon>
        <taxon>Dikarya</taxon>
        <taxon>Ascomycota</taxon>
        <taxon>Pezizomycotina</taxon>
        <taxon>Eurotiomycetes</taxon>
        <taxon>Eurotiomycetidae</taxon>
        <taxon>Eurotiales</taxon>
        <taxon>Aspergillaceae</taxon>
        <taxon>Monascus</taxon>
    </lineage>
</organism>
<dbReference type="GO" id="GO:0000750">
    <property type="term" value="P:pheromone-dependent signal transduction involved in conjugation with cellular fusion"/>
    <property type="evidence" value="ECO:0007669"/>
    <property type="project" value="TreeGrafter"/>
</dbReference>